<keyword evidence="2" id="KW-0560">Oxidoreductase</keyword>
<organism evidence="4 5">
    <name type="scientific">Cladobotryum mycophilum</name>
    <dbReference type="NCBI Taxonomy" id="491253"/>
    <lineage>
        <taxon>Eukaryota</taxon>
        <taxon>Fungi</taxon>
        <taxon>Dikarya</taxon>
        <taxon>Ascomycota</taxon>
        <taxon>Pezizomycotina</taxon>
        <taxon>Sordariomycetes</taxon>
        <taxon>Hypocreomycetidae</taxon>
        <taxon>Hypocreales</taxon>
        <taxon>Hypocreaceae</taxon>
        <taxon>Cladobotryum</taxon>
    </lineage>
</organism>
<keyword evidence="5" id="KW-1185">Reference proteome</keyword>
<comment type="similarity">
    <text evidence="1 3">Belongs to the short-chain dehydrogenases/reductases (SDR) family.</text>
</comment>
<proteinExistence type="inferred from homology"/>
<comment type="caution">
    <text evidence="4">The sequence shown here is derived from an EMBL/GenBank/DDBJ whole genome shotgun (WGS) entry which is preliminary data.</text>
</comment>
<dbReference type="PANTHER" id="PTHR43115">
    <property type="entry name" value="DEHYDROGENASE/REDUCTASE SDR FAMILY MEMBER 11"/>
    <property type="match status" value="1"/>
</dbReference>
<evidence type="ECO:0000256" key="1">
    <source>
        <dbReference type="ARBA" id="ARBA00006484"/>
    </source>
</evidence>
<dbReference type="SUPFAM" id="SSF51735">
    <property type="entry name" value="NAD(P)-binding Rossmann-fold domains"/>
    <property type="match status" value="1"/>
</dbReference>
<accession>A0ABR0SIN0</accession>
<protein>
    <submittedName>
        <fullName evidence="4">Short chain dehydrogenase citE</fullName>
    </submittedName>
</protein>
<reference evidence="4 5" key="1">
    <citation type="submission" date="2024-01" db="EMBL/GenBank/DDBJ databases">
        <title>Complete genome of Cladobotryum mycophilum ATHUM6906.</title>
        <authorList>
            <person name="Christinaki A.C."/>
            <person name="Myridakis A.I."/>
            <person name="Kouvelis V.N."/>
        </authorList>
    </citation>
    <scope>NUCLEOTIDE SEQUENCE [LARGE SCALE GENOMIC DNA]</scope>
    <source>
        <strain evidence="4 5">ATHUM6906</strain>
    </source>
</reference>
<gene>
    <name evidence="4" type="ORF">PT974_05405</name>
</gene>
<dbReference type="Gene3D" id="3.40.50.720">
    <property type="entry name" value="NAD(P)-binding Rossmann-like Domain"/>
    <property type="match status" value="1"/>
</dbReference>
<sequence>MPSGGPLDGLPDDYVVTSQAFTKKTYRDLYPAIDPSDAALSQAGRVVIVTGASRGIGKQGFVRSFAVAGAKAIVLVARSLDRLKEAAEELGREFPSTKFLPLGCDIQDEASVKLLFKQIQDNFGTADVLVNNAGAFGEHEQIRSASIQRFWNDVEINLKGSLLVVQGFLNLVGESKEATIVNVSSAMGHVVMPGSASYCLSKLAMTQLSRFIALENPNVRAISFHPGTVLTDITADWLKPFSKDTPELAGGCAVWLTTKDAGFLNGRYVSANWSVEELLSRSSEITAGGKLHIDLVGEIVPQ</sequence>
<evidence type="ECO:0000313" key="5">
    <source>
        <dbReference type="Proteomes" id="UP001338125"/>
    </source>
</evidence>
<dbReference type="Proteomes" id="UP001338125">
    <property type="component" value="Unassembled WGS sequence"/>
</dbReference>
<dbReference type="InterPro" id="IPR036291">
    <property type="entry name" value="NAD(P)-bd_dom_sf"/>
</dbReference>
<dbReference type="InterPro" id="IPR002347">
    <property type="entry name" value="SDR_fam"/>
</dbReference>
<name>A0ABR0SIN0_9HYPO</name>
<dbReference type="PRINTS" id="PR00080">
    <property type="entry name" value="SDRFAMILY"/>
</dbReference>
<evidence type="ECO:0000256" key="3">
    <source>
        <dbReference type="RuleBase" id="RU000363"/>
    </source>
</evidence>
<dbReference type="PANTHER" id="PTHR43115:SF4">
    <property type="entry name" value="DEHYDROGENASE_REDUCTASE SDR FAMILY MEMBER 11"/>
    <property type="match status" value="1"/>
</dbReference>
<evidence type="ECO:0000313" key="4">
    <source>
        <dbReference type="EMBL" id="KAK5992009.1"/>
    </source>
</evidence>
<dbReference type="CDD" id="cd05233">
    <property type="entry name" value="SDR_c"/>
    <property type="match status" value="1"/>
</dbReference>
<dbReference type="PRINTS" id="PR00081">
    <property type="entry name" value="GDHRDH"/>
</dbReference>
<evidence type="ECO:0000256" key="2">
    <source>
        <dbReference type="ARBA" id="ARBA00023002"/>
    </source>
</evidence>
<dbReference type="EMBL" id="JAVFKD010000012">
    <property type="protein sequence ID" value="KAK5992009.1"/>
    <property type="molecule type" value="Genomic_DNA"/>
</dbReference>
<dbReference type="Pfam" id="PF00106">
    <property type="entry name" value="adh_short"/>
    <property type="match status" value="1"/>
</dbReference>